<evidence type="ECO:0000256" key="1">
    <source>
        <dbReference type="SAM" id="MobiDB-lite"/>
    </source>
</evidence>
<dbReference type="EMBL" id="MK072399">
    <property type="protein sequence ID" value="AYV84114.1"/>
    <property type="molecule type" value="Genomic_DNA"/>
</dbReference>
<reference evidence="3" key="1">
    <citation type="submission" date="2018-10" db="EMBL/GenBank/DDBJ databases">
        <title>Hidden diversity of soil giant viruses.</title>
        <authorList>
            <person name="Schulz F."/>
            <person name="Alteio L."/>
            <person name="Goudeau D."/>
            <person name="Ryan E.M."/>
            <person name="Malmstrom R.R."/>
            <person name="Blanchard J."/>
            <person name="Woyke T."/>
        </authorList>
    </citation>
    <scope>NUCLEOTIDE SEQUENCE</scope>
    <source>
        <strain evidence="3">HYV1</strain>
    </source>
</reference>
<proteinExistence type="predicted"/>
<keyword evidence="2" id="KW-1133">Transmembrane helix</keyword>
<evidence type="ECO:0000256" key="2">
    <source>
        <dbReference type="SAM" id="Phobius"/>
    </source>
</evidence>
<feature type="compositionally biased region" description="Polar residues" evidence="1">
    <location>
        <begin position="90"/>
        <end position="102"/>
    </location>
</feature>
<keyword evidence="2" id="KW-0812">Transmembrane</keyword>
<name>A0A3G5AC12_9VIRU</name>
<feature type="region of interest" description="Disordered" evidence="1">
    <location>
        <begin position="90"/>
        <end position="121"/>
    </location>
</feature>
<sequence>MSRLLILILILGMLFTIYWYYDKILGEEPHIAATAKIDIPVITASIPKQPIKKIAHGTKNKKKHKRHNLDFIEEETETEKSILTNISMESMDTNKSNQSDQLTFGEVAPDESADDFSVSDL</sequence>
<organism evidence="3">
    <name type="scientific">Hyperionvirus sp</name>
    <dbReference type="NCBI Taxonomy" id="2487770"/>
    <lineage>
        <taxon>Viruses</taxon>
        <taxon>Varidnaviria</taxon>
        <taxon>Bamfordvirae</taxon>
        <taxon>Nucleocytoviricota</taxon>
        <taxon>Megaviricetes</taxon>
        <taxon>Imitervirales</taxon>
        <taxon>Mimiviridae</taxon>
        <taxon>Klosneuvirinae</taxon>
    </lineage>
</organism>
<keyword evidence="2" id="KW-0472">Membrane</keyword>
<feature type="transmembrane region" description="Helical" evidence="2">
    <location>
        <begin position="5"/>
        <end position="21"/>
    </location>
</feature>
<evidence type="ECO:0000313" key="3">
    <source>
        <dbReference type="EMBL" id="AYV84114.1"/>
    </source>
</evidence>
<protein>
    <submittedName>
        <fullName evidence="3">Uncharacterized protein</fullName>
    </submittedName>
</protein>
<gene>
    <name evidence="3" type="ORF">Hyperionvirus17_34</name>
</gene>
<accession>A0A3G5AC12</accession>